<feature type="transmembrane region" description="Helical" evidence="1">
    <location>
        <begin position="387"/>
        <end position="413"/>
    </location>
</feature>
<evidence type="ECO:0000313" key="2">
    <source>
        <dbReference type="EMBL" id="KAK8838035.1"/>
    </source>
</evidence>
<accession>A0ABR2GVQ5</accession>
<keyword evidence="2" id="KW-0012">Acyltransferase</keyword>
<proteinExistence type="predicted"/>
<keyword evidence="1" id="KW-0472">Membrane</keyword>
<feature type="transmembrane region" description="Helical" evidence="1">
    <location>
        <begin position="34"/>
        <end position="64"/>
    </location>
</feature>
<dbReference type="InterPro" id="IPR049941">
    <property type="entry name" value="LPLAT_7/PORCN-like"/>
</dbReference>
<feature type="transmembrane region" description="Helical" evidence="1">
    <location>
        <begin position="145"/>
        <end position="166"/>
    </location>
</feature>
<keyword evidence="1" id="KW-0812">Transmembrane</keyword>
<feature type="transmembrane region" description="Helical" evidence="1">
    <location>
        <begin position="217"/>
        <end position="238"/>
    </location>
</feature>
<keyword evidence="1" id="KW-1133">Transmembrane helix</keyword>
<reference evidence="2 3" key="1">
    <citation type="submission" date="2024-04" db="EMBL/GenBank/DDBJ databases">
        <title>Tritrichomonas musculus Genome.</title>
        <authorList>
            <person name="Alves-Ferreira E."/>
            <person name="Grigg M."/>
            <person name="Lorenzi H."/>
            <person name="Galac M."/>
        </authorList>
    </citation>
    <scope>NUCLEOTIDE SEQUENCE [LARGE SCALE GENOMIC DNA]</scope>
    <source>
        <strain evidence="2 3">EAF2021</strain>
    </source>
</reference>
<dbReference type="EMBL" id="JAPFFF010000057">
    <property type="protein sequence ID" value="KAK8838035.1"/>
    <property type="molecule type" value="Genomic_DNA"/>
</dbReference>
<dbReference type="Proteomes" id="UP001470230">
    <property type="component" value="Unassembled WGS sequence"/>
</dbReference>
<comment type="caution">
    <text evidence="2">The sequence shown here is derived from an EMBL/GenBank/DDBJ whole genome shotgun (WGS) entry which is preliminary data.</text>
</comment>
<name>A0ABR2GVQ5_9EUKA</name>
<dbReference type="GO" id="GO:0016746">
    <property type="term" value="F:acyltransferase activity"/>
    <property type="evidence" value="ECO:0007669"/>
    <property type="project" value="UniProtKB-KW"/>
</dbReference>
<gene>
    <name evidence="2" type="ORF">M9Y10_035984</name>
</gene>
<keyword evidence="2" id="KW-0808">Transferase</keyword>
<keyword evidence="3" id="KW-1185">Reference proteome</keyword>
<evidence type="ECO:0000313" key="3">
    <source>
        <dbReference type="Proteomes" id="UP001470230"/>
    </source>
</evidence>
<protein>
    <submittedName>
        <fullName evidence="2">Lysophospholipid acyltransferase 1</fullName>
    </submittedName>
</protein>
<dbReference type="PANTHER" id="PTHR13906">
    <property type="entry name" value="PORCUPINE"/>
    <property type="match status" value="1"/>
</dbReference>
<evidence type="ECO:0000256" key="1">
    <source>
        <dbReference type="SAM" id="Phobius"/>
    </source>
</evidence>
<feature type="transmembrane region" description="Helical" evidence="1">
    <location>
        <begin position="6"/>
        <end position="22"/>
    </location>
</feature>
<sequence>MFSAFVQYLFILSSYPLARWILPHIKTRNNSIIFHITFGFLSCVLLYKTGLISALVMLTIGYYILDNNPYIVLLISFSMNFLTQLLQLYFPNHPRVCSFSKMIFFKIVATSFNLYDGKKLKTKDDEFTKRQKITYLTQKPTLYEWLAYCFTPFGAVSLSFYEFRLFNIILEIGSPKRQLSKESQTKAFKCLQQSFLHFTVYFGFRHLFSLKFYKSEFFLSLNVIVRIFLVLFLGVIIYSRFFMQWKAVDAGLYEAGFLDSGIIEEDEFNSLSLFNLLSKSSTKEFSKAFNHTTNLFWSNYLKSRAPESGISQSAYDMASFFLKPFLRGPYGGYLLGAFERKLFVSAESYIQFLAPKYTSNFFWAEYIFTQVFMIANKASIRFKTIHAFIYVNYVILFFFWMSASAIIVVGFFLSKKVENEKKEKTEETEDQQHVKKD</sequence>
<organism evidence="2 3">
    <name type="scientific">Tritrichomonas musculus</name>
    <dbReference type="NCBI Taxonomy" id="1915356"/>
    <lineage>
        <taxon>Eukaryota</taxon>
        <taxon>Metamonada</taxon>
        <taxon>Parabasalia</taxon>
        <taxon>Tritrichomonadida</taxon>
        <taxon>Tritrichomonadidae</taxon>
        <taxon>Tritrichomonas</taxon>
    </lineage>
</organism>
<dbReference type="PANTHER" id="PTHR13906:SF4">
    <property type="entry name" value="LYSOPHOSPHOLIPID ACYLTRANSFERASE 6"/>
    <property type="match status" value="1"/>
</dbReference>
<feature type="transmembrane region" description="Helical" evidence="1">
    <location>
        <begin position="70"/>
        <end position="89"/>
    </location>
</feature>